<dbReference type="InterPro" id="IPR011989">
    <property type="entry name" value="ARM-like"/>
</dbReference>
<organism evidence="4 5">
    <name type="scientific">Cymbomonas tetramitiformis</name>
    <dbReference type="NCBI Taxonomy" id="36881"/>
    <lineage>
        <taxon>Eukaryota</taxon>
        <taxon>Viridiplantae</taxon>
        <taxon>Chlorophyta</taxon>
        <taxon>Pyramimonadophyceae</taxon>
        <taxon>Pyramimonadales</taxon>
        <taxon>Pyramimonadaceae</taxon>
        <taxon>Cymbomonas</taxon>
    </lineage>
</organism>
<dbReference type="InterPro" id="IPR000225">
    <property type="entry name" value="Armadillo"/>
</dbReference>
<name>A0AAE0FVS5_9CHLO</name>
<evidence type="ECO:0000256" key="2">
    <source>
        <dbReference type="PROSITE-ProRule" id="PRU00259"/>
    </source>
</evidence>
<evidence type="ECO:0000313" key="4">
    <source>
        <dbReference type="EMBL" id="KAK3266932.1"/>
    </source>
</evidence>
<gene>
    <name evidence="4" type="ORF">CYMTET_24479</name>
</gene>
<dbReference type="SMART" id="SM00185">
    <property type="entry name" value="ARM"/>
    <property type="match status" value="16"/>
</dbReference>
<dbReference type="PANTHER" id="PTHR23315:SF7">
    <property type="entry name" value="U-BOX DOMAIN-CONTAINING PROTEIN 4"/>
    <property type="match status" value="1"/>
</dbReference>
<evidence type="ECO:0000313" key="5">
    <source>
        <dbReference type="Proteomes" id="UP001190700"/>
    </source>
</evidence>
<dbReference type="AlphaFoldDB" id="A0AAE0FVS5"/>
<dbReference type="PROSITE" id="PS50176">
    <property type="entry name" value="ARM_REPEAT"/>
    <property type="match status" value="6"/>
</dbReference>
<feature type="repeat" description="ARM" evidence="2">
    <location>
        <begin position="102"/>
        <end position="145"/>
    </location>
</feature>
<feature type="repeat" description="ARM" evidence="2">
    <location>
        <begin position="810"/>
        <end position="855"/>
    </location>
</feature>
<dbReference type="EMBL" id="LGRX02012734">
    <property type="protein sequence ID" value="KAK3266932.1"/>
    <property type="molecule type" value="Genomic_DNA"/>
</dbReference>
<accession>A0AAE0FVS5</accession>
<feature type="repeat" description="ARM" evidence="2">
    <location>
        <begin position="855"/>
        <end position="898"/>
    </location>
</feature>
<dbReference type="Gene3D" id="1.25.10.10">
    <property type="entry name" value="Leucine-rich Repeat Variant"/>
    <property type="match status" value="6"/>
</dbReference>
<protein>
    <recommendedName>
        <fullName evidence="3">U-box domain-containing protein</fullName>
    </recommendedName>
</protein>
<reference evidence="4 5" key="1">
    <citation type="journal article" date="2015" name="Genome Biol. Evol.">
        <title>Comparative Genomics of a Bacterivorous Green Alga Reveals Evolutionary Causalities and Consequences of Phago-Mixotrophic Mode of Nutrition.</title>
        <authorList>
            <person name="Burns J.A."/>
            <person name="Paasch A."/>
            <person name="Narechania A."/>
            <person name="Kim E."/>
        </authorList>
    </citation>
    <scope>NUCLEOTIDE SEQUENCE [LARGE SCALE GENOMIC DNA]</scope>
    <source>
        <strain evidence="4 5">PLY_AMNH</strain>
    </source>
</reference>
<sequence length="971" mass="102168">MYRDKEVGQLLNALTNASCDQRCKAAAAIYGIMRVDPATGVPPAIAHACGIGGIIPPLVRLMNDGTLHGRVYAAGVLMLILVDEDRKPLITFTCRRACAKAGAIPPLIRMLNDSVNHPGKTFAASALRMLAYDETLRDAIASEGRGILPLIRLLTDGTADDKMHAAGALAVIILSDDNNHRRKQSCANAGIIVPLVKMLSDEKSDEAGKSYAAFALMQLAAVDAILRHRIAIEADGVPPLVRLAREGTCRQKTQAAGALMMLAQHETLRQSIAEGGGIPPLVQMLVDVDGDGRLQAMGALNMLIVDEANGRKQICAQAGGIGHLLQLLTDGTDGEKSQATVSLLAFGEDAGLRKILAAKAHPSSITTLVQLLGSSGPECHVRKACAAGALMRLLNEQVHVRTCMEGGGIALLVQLLLDSGATKRGQSFAAGALECMLERGDAIVHSRVTSAGAVAPLVELLIGGQSDNGQKYALRALLKLITGGDENAEERERTCQKMTAAGCIPVLLQMMGDADLRAKLRVNAGAALMSLLIQSDARQTTFVEEGGIQLLVQVLRDPYMILAGKMNAAGALTILSCGIRSLRSLIIDAGAIPPLVQVLKDSYPMPDAATTALAALIALLTGGDAEAKQACAKAGGVPELVRLLREGVNELQKAYTASVLSLLADATGLVECIVEAGAIPLLIALLREASSGCARMRVFDALTGLLDTGDTYTDGKTWQACAEAGALSLMTEFLSSTAPQDEKTHAVFVIMMMAHAETLQRLVAAESGTVAALVQLLKEGTCDGKASSAATLKLLVADSVSRKKTCEEAGAIPPLVKLLDDSVDTTCRAKVEAAGALKYLISESRERKQASVEAGAIPLLVQLLKYGTTEEGRTYAAGALLILAEDAENRHAIEDAGGIPLLTESLNVLEGALDSEGTFETVDGALYGLAFDGALKVPIAMFRAEYMFIRRNDLLQSPRADGKKHMKSSCN</sequence>
<feature type="repeat" description="ARM" evidence="2">
    <location>
        <begin position="235"/>
        <end position="277"/>
    </location>
</feature>
<feature type="repeat" description="ARM" evidence="2">
    <location>
        <begin position="590"/>
        <end position="619"/>
    </location>
</feature>
<feature type="domain" description="U-box" evidence="3">
    <location>
        <begin position="724"/>
        <end position="904"/>
    </location>
</feature>
<keyword evidence="1" id="KW-0833">Ubl conjugation pathway</keyword>
<dbReference type="Pfam" id="PF25598">
    <property type="entry name" value="ARM_PUB"/>
    <property type="match status" value="1"/>
</dbReference>
<dbReference type="SUPFAM" id="SSF48371">
    <property type="entry name" value="ARM repeat"/>
    <property type="match status" value="2"/>
</dbReference>
<dbReference type="Proteomes" id="UP001190700">
    <property type="component" value="Unassembled WGS sequence"/>
</dbReference>
<comment type="caution">
    <text evidence="4">The sequence shown here is derived from an EMBL/GenBank/DDBJ whole genome shotgun (WGS) entry which is preliminary data.</text>
</comment>
<proteinExistence type="predicted"/>
<dbReference type="PANTHER" id="PTHR23315">
    <property type="entry name" value="U BOX DOMAIN-CONTAINING"/>
    <property type="match status" value="1"/>
</dbReference>
<evidence type="ECO:0000259" key="3">
    <source>
        <dbReference type="Pfam" id="PF25598"/>
    </source>
</evidence>
<feature type="repeat" description="ARM" evidence="2">
    <location>
        <begin position="546"/>
        <end position="590"/>
    </location>
</feature>
<dbReference type="InterPro" id="IPR016024">
    <property type="entry name" value="ARM-type_fold"/>
</dbReference>
<keyword evidence="5" id="KW-1185">Reference proteome</keyword>
<dbReference type="InterPro" id="IPR058678">
    <property type="entry name" value="ARM_PUB"/>
</dbReference>
<evidence type="ECO:0000256" key="1">
    <source>
        <dbReference type="ARBA" id="ARBA00022786"/>
    </source>
</evidence>